<evidence type="ECO:0000313" key="3">
    <source>
        <dbReference type="Proteomes" id="UP001050975"/>
    </source>
</evidence>
<dbReference type="SUPFAM" id="SSF53474">
    <property type="entry name" value="alpha/beta-Hydrolases"/>
    <property type="match status" value="1"/>
</dbReference>
<keyword evidence="3" id="KW-1185">Reference proteome</keyword>
<dbReference type="InterPro" id="IPR000073">
    <property type="entry name" value="AB_hydrolase_1"/>
</dbReference>
<dbReference type="GO" id="GO:0016787">
    <property type="term" value="F:hydrolase activity"/>
    <property type="evidence" value="ECO:0007669"/>
    <property type="project" value="UniProtKB-KW"/>
</dbReference>
<comment type="caution">
    <text evidence="2">The sequence shown here is derived from an EMBL/GenBank/DDBJ whole genome shotgun (WGS) entry which is preliminary data.</text>
</comment>
<feature type="domain" description="AB hydrolase-1" evidence="1">
    <location>
        <begin position="38"/>
        <end position="289"/>
    </location>
</feature>
<protein>
    <submittedName>
        <fullName evidence="2">Alpha/beta hydrolase fold protein</fullName>
    </submittedName>
</protein>
<sequence length="314" mass="35528">MMKDWWQSTFPNGRQTLTITDASGYPVQIAYGEKGTGKPLILMHGIGSWSYGWRYSIDSLSQHFRVICFDAKGHGFSDKPEYSEEIGHQIIETKRIIESLCNEPAIVVSQSLGALVSLGVAAEYPELFERLIVINVPIFPERLPNRWMRLLSNLSLDLVRIVDNLRLAKLFTPLVWTAVAIERREVLANPDEMTFEEVYWITYPYLEFPNGVTKLAEELQQSAKEIERLLKNEPNMISRIQINLPNINCPTLILWGEQDKWFSVKNGEKLHACLPSSRLKIISNCGHDAAAGSPEAVNAEILEFLRDTGILGLA</sequence>
<evidence type="ECO:0000259" key="1">
    <source>
        <dbReference type="Pfam" id="PF00561"/>
    </source>
</evidence>
<dbReference type="Gene3D" id="3.40.50.1820">
    <property type="entry name" value="alpha/beta hydrolase"/>
    <property type="match status" value="1"/>
</dbReference>
<dbReference type="Pfam" id="PF00561">
    <property type="entry name" value="Abhydrolase_1"/>
    <property type="match status" value="1"/>
</dbReference>
<evidence type="ECO:0000313" key="2">
    <source>
        <dbReference type="EMBL" id="GET37053.1"/>
    </source>
</evidence>
<dbReference type="PRINTS" id="PR00111">
    <property type="entry name" value="ABHYDROLASE"/>
</dbReference>
<dbReference type="Proteomes" id="UP001050975">
    <property type="component" value="Unassembled WGS sequence"/>
</dbReference>
<dbReference type="EMBL" id="BLAY01000022">
    <property type="protein sequence ID" value="GET37053.1"/>
    <property type="molecule type" value="Genomic_DNA"/>
</dbReference>
<dbReference type="PANTHER" id="PTHR43689:SF8">
    <property type="entry name" value="ALPHA_BETA-HYDROLASES SUPERFAMILY PROTEIN"/>
    <property type="match status" value="1"/>
</dbReference>
<organism evidence="2 3">
    <name type="scientific">Microseira wollei NIES-4236</name>
    <dbReference type="NCBI Taxonomy" id="2530354"/>
    <lineage>
        <taxon>Bacteria</taxon>
        <taxon>Bacillati</taxon>
        <taxon>Cyanobacteriota</taxon>
        <taxon>Cyanophyceae</taxon>
        <taxon>Oscillatoriophycideae</taxon>
        <taxon>Aerosakkonematales</taxon>
        <taxon>Aerosakkonemataceae</taxon>
        <taxon>Microseira</taxon>
    </lineage>
</organism>
<dbReference type="InterPro" id="IPR029058">
    <property type="entry name" value="AB_hydrolase_fold"/>
</dbReference>
<dbReference type="AlphaFoldDB" id="A0AAV3X4P3"/>
<gene>
    <name evidence="2" type="ORF">MiSe_18060</name>
</gene>
<proteinExistence type="predicted"/>
<accession>A0AAV3X4P3</accession>
<keyword evidence="2" id="KW-0378">Hydrolase</keyword>
<dbReference type="RefSeq" id="WP_226577878.1">
    <property type="nucleotide sequence ID" value="NZ_BLAY01000022.1"/>
</dbReference>
<name>A0AAV3X4P3_9CYAN</name>
<dbReference type="PANTHER" id="PTHR43689">
    <property type="entry name" value="HYDROLASE"/>
    <property type="match status" value="1"/>
</dbReference>
<reference evidence="2" key="1">
    <citation type="submission" date="2019-10" db="EMBL/GenBank/DDBJ databases">
        <title>Draft genome sequece of Microseira wollei NIES-4236.</title>
        <authorList>
            <person name="Yamaguchi H."/>
            <person name="Suzuki S."/>
            <person name="Kawachi M."/>
        </authorList>
    </citation>
    <scope>NUCLEOTIDE SEQUENCE</scope>
    <source>
        <strain evidence="2">NIES-4236</strain>
    </source>
</reference>